<accession>A0ABX4LRX1</accession>
<dbReference type="Proteomes" id="UP000221384">
    <property type="component" value="Unassembled WGS sequence"/>
</dbReference>
<protein>
    <submittedName>
        <fullName evidence="1">Phage portal protein</fullName>
    </submittedName>
</protein>
<comment type="caution">
    <text evidence="1">The sequence shown here is derived from an EMBL/GenBank/DDBJ whole genome shotgun (WGS) entry which is preliminary data.</text>
</comment>
<gene>
    <name evidence="1" type="ORF">CPG37_04550</name>
</gene>
<dbReference type="RefSeq" id="WP_099334004.1">
    <property type="nucleotide sequence ID" value="NZ_CP042812.1"/>
</dbReference>
<proteinExistence type="predicted"/>
<evidence type="ECO:0000313" key="2">
    <source>
        <dbReference type="Proteomes" id="UP000221384"/>
    </source>
</evidence>
<evidence type="ECO:0000313" key="1">
    <source>
        <dbReference type="EMBL" id="PHO10322.1"/>
    </source>
</evidence>
<name>A0ABX4LRX1_9BACT</name>
<dbReference type="NCBIfam" id="TIGR01539">
    <property type="entry name" value="portal_lambda"/>
    <property type="match status" value="1"/>
</dbReference>
<dbReference type="EMBL" id="NWVW01000004">
    <property type="protein sequence ID" value="PHO10322.1"/>
    <property type="molecule type" value="Genomic_DNA"/>
</dbReference>
<organism evidence="1 2">
    <name type="scientific">Malaciobacter canalis</name>
    <dbReference type="NCBI Taxonomy" id="1912871"/>
    <lineage>
        <taxon>Bacteria</taxon>
        <taxon>Pseudomonadati</taxon>
        <taxon>Campylobacterota</taxon>
        <taxon>Epsilonproteobacteria</taxon>
        <taxon>Campylobacterales</taxon>
        <taxon>Arcobacteraceae</taxon>
        <taxon>Malaciobacter</taxon>
    </lineage>
</organism>
<sequence length="490" mass="56004">MKLFGFEIKRASTQVPVKKQKRSFHAANTGNLYSSWVTSQITADVDIKRDLKSIRNRSRDLMQNDDYAKRFKRMIKSNVVGNKGIKLQNRAKDPNGNLDKKANQQIEENWNKWCKKGNCDVTGKYSFTDLTKLAIGAIAEDGEVLIRKVKGYDNNFKFALQIIEADHLDETLNDPNRNIVMGIEFDKWQKPIFYHVLKTHPGSQELAHTNRKHERIPANQIIHLFLPIRISASRGIPWMHTAMTRMKMVNGYEEAELVGARVAASKGGFYTQNAEGDEYAGDTEIDGTPANEITPGEFEVLPAGWGFETYDPQHPNTAFKDFMKVVLRGIASGLDVSYNTLSNDLEGVNFSSLRSGVLEEREVWKELQSWLCEHLHDDVYADWLDMALLTATVKLPYTKLEKFNNPHWLPRGFAWVDPLKDTQSNILLNKEGLKTHSEIFAEMGKDIEEVYEQLKREKELRKKYEITTLGEAELIQILSTTKDSEESENA</sequence>
<dbReference type="Pfam" id="PF05136">
    <property type="entry name" value="Phage_portal_2"/>
    <property type="match status" value="1"/>
</dbReference>
<reference evidence="1 2" key="1">
    <citation type="submission" date="2017-09" db="EMBL/GenBank/DDBJ databases">
        <authorList>
            <person name="Perez-Cataluna A."/>
            <person name="Figueras M.J."/>
            <person name="Salas-Masso N."/>
        </authorList>
    </citation>
    <scope>NUCLEOTIDE SEQUENCE [LARGE SCALE GENOMIC DNA]</scope>
    <source>
        <strain evidence="1 2">F138-33</strain>
    </source>
</reference>
<dbReference type="InterPro" id="IPR006429">
    <property type="entry name" value="Phage_lambda_portal"/>
</dbReference>
<keyword evidence="2" id="KW-1185">Reference proteome</keyword>